<evidence type="ECO:0000256" key="1">
    <source>
        <dbReference type="ARBA" id="ARBA00022729"/>
    </source>
</evidence>
<dbReference type="OrthoDB" id="5901526at2"/>
<dbReference type="InterPro" id="IPR027385">
    <property type="entry name" value="Beta-barrel_OMP"/>
</dbReference>
<proteinExistence type="predicted"/>
<dbReference type="Pfam" id="PF13505">
    <property type="entry name" value="OMP_b-brl"/>
    <property type="match status" value="1"/>
</dbReference>
<organism evidence="4 5">
    <name type="scientific">Pelagibaculum spongiae</name>
    <dbReference type="NCBI Taxonomy" id="2080658"/>
    <lineage>
        <taxon>Bacteria</taxon>
        <taxon>Pseudomonadati</taxon>
        <taxon>Pseudomonadota</taxon>
        <taxon>Gammaproteobacteria</taxon>
        <taxon>Oceanospirillales</taxon>
        <taxon>Pelagibaculum</taxon>
    </lineage>
</organism>
<feature type="signal peptide" evidence="2">
    <location>
        <begin position="1"/>
        <end position="19"/>
    </location>
</feature>
<dbReference type="SUPFAM" id="SSF56925">
    <property type="entry name" value="OMPA-like"/>
    <property type="match status" value="1"/>
</dbReference>
<comment type="caution">
    <text evidence="4">The sequence shown here is derived from an EMBL/GenBank/DDBJ whole genome shotgun (WGS) entry which is preliminary data.</text>
</comment>
<evidence type="ECO:0000259" key="3">
    <source>
        <dbReference type="Pfam" id="PF13505"/>
    </source>
</evidence>
<dbReference type="EMBL" id="QDDL01000002">
    <property type="protein sequence ID" value="PVZ70193.1"/>
    <property type="molecule type" value="Genomic_DNA"/>
</dbReference>
<feature type="domain" description="Outer membrane protein beta-barrel" evidence="3">
    <location>
        <begin position="6"/>
        <end position="184"/>
    </location>
</feature>
<dbReference type="Gene3D" id="2.40.160.20">
    <property type="match status" value="1"/>
</dbReference>
<protein>
    <recommendedName>
        <fullName evidence="3">Outer membrane protein beta-barrel domain-containing protein</fullName>
    </recommendedName>
</protein>
<evidence type="ECO:0000256" key="2">
    <source>
        <dbReference type="SAM" id="SignalP"/>
    </source>
</evidence>
<accession>A0A2V1GX10</accession>
<dbReference type="Proteomes" id="UP000244906">
    <property type="component" value="Unassembled WGS sequence"/>
</dbReference>
<feature type="chain" id="PRO_5015873953" description="Outer membrane protein beta-barrel domain-containing protein" evidence="2">
    <location>
        <begin position="20"/>
        <end position="184"/>
    </location>
</feature>
<dbReference type="RefSeq" id="WP_116686266.1">
    <property type="nucleotide sequence ID" value="NZ_CAWNYD010000002.1"/>
</dbReference>
<keyword evidence="1 2" id="KW-0732">Signal</keyword>
<keyword evidence="5" id="KW-1185">Reference proteome</keyword>
<evidence type="ECO:0000313" key="4">
    <source>
        <dbReference type="EMBL" id="PVZ70193.1"/>
    </source>
</evidence>
<dbReference type="AlphaFoldDB" id="A0A2V1GX10"/>
<gene>
    <name evidence="4" type="ORF">DC094_06210</name>
</gene>
<name>A0A2V1GX10_9GAMM</name>
<reference evidence="4 5" key="1">
    <citation type="submission" date="2018-04" db="EMBL/GenBank/DDBJ databases">
        <title>Thalassorhabdus spongiae gen. nov., sp. nov., isolated from a marine sponge in South-West Iceland.</title>
        <authorList>
            <person name="Knobloch S."/>
            <person name="Daussin A."/>
            <person name="Johannsson R."/>
            <person name="Marteinsson V.T."/>
        </authorList>
    </citation>
    <scope>NUCLEOTIDE SEQUENCE [LARGE SCALE GENOMIC DNA]</scope>
    <source>
        <strain evidence="4 5">Hp12</strain>
    </source>
</reference>
<evidence type="ECO:0000313" key="5">
    <source>
        <dbReference type="Proteomes" id="UP000244906"/>
    </source>
</evidence>
<sequence>MKNLLLASVIAACSLPATAENYVDINLDFLTFKASGLDNVSNQVLNFGFGQKLNDNLAIEASLGFGIGDDTVSEEGISATIKTNSLLALNLIGQAPISEKLYAQANIGYSRIDAKTTANYTYYDGYSTASVSGSASDSESAFGAGVGLQYSLNSQTNLHANYKYLGKFEEVKISGFRVGASYQF</sequence>
<dbReference type="InterPro" id="IPR011250">
    <property type="entry name" value="OMP/PagP_B-barrel"/>
</dbReference>